<keyword evidence="10" id="KW-0255">Endonuclease</keyword>
<protein>
    <submittedName>
        <fullName evidence="10">Endonuclease/Exonuclease/phosphatase family protein</fullName>
    </submittedName>
</protein>
<keyword evidence="11" id="KW-1185">Reference proteome</keyword>
<evidence type="ECO:0000256" key="6">
    <source>
        <dbReference type="ARBA" id="ARBA00022801"/>
    </source>
</evidence>
<evidence type="ECO:0000256" key="7">
    <source>
        <dbReference type="ARBA" id="ARBA00022842"/>
    </source>
</evidence>
<dbReference type="PANTHER" id="PTHR15822">
    <property type="entry name" value="TRAF AND TNF RECEPTOR-ASSOCIATED PROTEIN"/>
    <property type="match status" value="1"/>
</dbReference>
<keyword evidence="6" id="KW-0378">Hydrolase</keyword>
<evidence type="ECO:0000256" key="4">
    <source>
        <dbReference type="ARBA" id="ARBA00022723"/>
    </source>
</evidence>
<dbReference type="InterPro" id="IPR036691">
    <property type="entry name" value="Endo/exonu/phosph_ase_sf"/>
</dbReference>
<evidence type="ECO:0000259" key="9">
    <source>
        <dbReference type="Pfam" id="PF03372"/>
    </source>
</evidence>
<evidence type="ECO:0000256" key="5">
    <source>
        <dbReference type="ARBA" id="ARBA00022763"/>
    </source>
</evidence>
<dbReference type="GO" id="GO:0004527">
    <property type="term" value="F:exonuclease activity"/>
    <property type="evidence" value="ECO:0007669"/>
    <property type="project" value="UniProtKB-KW"/>
</dbReference>
<keyword evidence="3" id="KW-0540">Nuclease</keyword>
<dbReference type="EMBL" id="JDST02000043">
    <property type="protein sequence ID" value="KFB76848.1"/>
    <property type="molecule type" value="Genomic_DNA"/>
</dbReference>
<evidence type="ECO:0000256" key="1">
    <source>
        <dbReference type="ARBA" id="ARBA00001936"/>
    </source>
</evidence>
<dbReference type="SUPFAM" id="SSF56219">
    <property type="entry name" value="DNase I-like"/>
    <property type="match status" value="1"/>
</dbReference>
<proteinExistence type="predicted"/>
<dbReference type="Proteomes" id="UP000021315">
    <property type="component" value="Unassembled WGS sequence"/>
</dbReference>
<keyword evidence="8" id="KW-0234">DNA repair</keyword>
<organism evidence="10 11">
    <name type="scientific">Candidatus Accumulibacter cognatus</name>
    <dbReference type="NCBI Taxonomy" id="2954383"/>
    <lineage>
        <taxon>Bacteria</taxon>
        <taxon>Pseudomonadati</taxon>
        <taxon>Pseudomonadota</taxon>
        <taxon>Betaproteobacteria</taxon>
        <taxon>Candidatus Accumulibacter</taxon>
    </lineage>
</organism>
<gene>
    <name evidence="10" type="ORF">AW06_002064</name>
</gene>
<dbReference type="Pfam" id="PF03372">
    <property type="entry name" value="Exo_endo_phos"/>
    <property type="match status" value="1"/>
</dbReference>
<dbReference type="GO" id="GO:0006281">
    <property type="term" value="P:DNA repair"/>
    <property type="evidence" value="ECO:0007669"/>
    <property type="project" value="UniProtKB-KW"/>
</dbReference>
<evidence type="ECO:0000313" key="10">
    <source>
        <dbReference type="EMBL" id="KFB76848.1"/>
    </source>
</evidence>
<name>A0A080M6G7_9PROT</name>
<keyword evidence="7" id="KW-0460">Magnesium</keyword>
<evidence type="ECO:0000256" key="3">
    <source>
        <dbReference type="ARBA" id="ARBA00022722"/>
    </source>
</evidence>
<dbReference type="GO" id="GO:0004519">
    <property type="term" value="F:endonuclease activity"/>
    <property type="evidence" value="ECO:0007669"/>
    <property type="project" value="UniProtKB-KW"/>
</dbReference>
<dbReference type="PANTHER" id="PTHR15822:SF4">
    <property type="entry name" value="TYROSYL-DNA PHOSPHODIESTERASE 2"/>
    <property type="match status" value="1"/>
</dbReference>
<keyword evidence="4" id="KW-0479">Metal-binding</keyword>
<comment type="cofactor">
    <cofactor evidence="2">
        <name>Mg(2+)</name>
        <dbReference type="ChEBI" id="CHEBI:18420"/>
    </cofactor>
</comment>
<dbReference type="Gene3D" id="3.60.10.10">
    <property type="entry name" value="Endonuclease/exonuclease/phosphatase"/>
    <property type="match status" value="1"/>
</dbReference>
<feature type="domain" description="Endonuclease/exonuclease/phosphatase" evidence="9">
    <location>
        <begin position="11"/>
        <end position="259"/>
    </location>
</feature>
<dbReference type="GO" id="GO:0046872">
    <property type="term" value="F:metal ion binding"/>
    <property type="evidence" value="ECO:0007669"/>
    <property type="project" value="UniProtKB-KW"/>
</dbReference>
<dbReference type="AlphaFoldDB" id="A0A080M6G7"/>
<keyword evidence="5" id="KW-0227">DNA damage</keyword>
<evidence type="ECO:0000256" key="8">
    <source>
        <dbReference type="ARBA" id="ARBA00023204"/>
    </source>
</evidence>
<accession>A0A080M6G7</accession>
<evidence type="ECO:0000313" key="11">
    <source>
        <dbReference type="Proteomes" id="UP000021315"/>
    </source>
</evidence>
<evidence type="ECO:0000256" key="2">
    <source>
        <dbReference type="ARBA" id="ARBA00001946"/>
    </source>
</evidence>
<reference evidence="10" key="1">
    <citation type="submission" date="2014-02" db="EMBL/GenBank/DDBJ databases">
        <title>Expanding our view of genomic diversity in Candidatus Accumulibacter clades.</title>
        <authorList>
            <person name="Skennerton C.T."/>
            <person name="Barr J.J."/>
            <person name="Slater F.R."/>
            <person name="Bond P.L."/>
            <person name="Tyson G.W."/>
        </authorList>
    </citation>
    <scope>NUCLEOTIDE SEQUENCE [LARGE SCALE GENOMIC DNA]</scope>
</reference>
<dbReference type="InterPro" id="IPR005135">
    <property type="entry name" value="Endo/exonuclease/phosphatase"/>
</dbReference>
<dbReference type="STRING" id="1453999.AW06_002064"/>
<sequence>MDECQSDLDERKAEITLHCEDAGIDVALLQEIKTVYAKGDQVWHECERPWRMSKIYGDNSYFIYADQRGPSKNGEGIASRWQLRQVDFGPLPMGLFGRAYVMATIELQGLPLRLLTFHLEPPAIGRMITQYRATTSSQDAVRRTQLQYLARLIESRNDDVPLVVGGDFNIDGMTPELQAWARNLGLRAVFADGAGHGSSRKTFATHRSPSFDCGREMRLDHLFVRGSRSFDMTVETEGMFLASPVAAENRYFYGYLSDHVGLFADLKITAR</sequence>
<dbReference type="InterPro" id="IPR051547">
    <property type="entry name" value="TDP2-like"/>
</dbReference>
<comment type="cofactor">
    <cofactor evidence="1">
        <name>Mn(2+)</name>
        <dbReference type="ChEBI" id="CHEBI:29035"/>
    </cofactor>
</comment>
<comment type="caution">
    <text evidence="10">The sequence shown here is derived from an EMBL/GenBank/DDBJ whole genome shotgun (WGS) entry which is preliminary data.</text>
</comment>